<dbReference type="SMART" id="SM00563">
    <property type="entry name" value="PlsC"/>
    <property type="match status" value="1"/>
</dbReference>
<gene>
    <name evidence="2" type="ORF">NBRC111893_1554</name>
</gene>
<sequence>MANSKEAVIQNIQKAVAAEKFHSKVEVNDPIVSLSDIRDVLNSYVSEQSTLSYKFKRFLAMITINNVTRAVNRKTEIIGVEKISHLNQAGIVTSNHFNPLENTAVRKAVYKAGYHNNMAIVSQASNNKMNGMLGFFMNYANIIPIANIHNYLGHDFLDLVKQQLNDGNPVLIYPEQEMWFNYRKPRPPQRGAYFYAATFNVPIISCFTEIIDLGIPDSSTTNFNKVQYRVHVLDPIFPDPDLDVKQNSYAMMQKDYDQKRQAYELAYNKPLTYDFEPDDIAGWHG</sequence>
<dbReference type="RefSeq" id="WP_125008402.1">
    <property type="nucleotide sequence ID" value="NZ_BEXA01000003.1"/>
</dbReference>
<accession>A0A401FMB8</accession>
<dbReference type="EMBL" id="BEXA01000003">
    <property type="protein sequence ID" value="GAY73408.1"/>
    <property type="molecule type" value="Genomic_DNA"/>
</dbReference>
<dbReference type="InterPro" id="IPR002123">
    <property type="entry name" value="Plipid/glycerol_acylTrfase"/>
</dbReference>
<keyword evidence="3" id="KW-1185">Reference proteome</keyword>
<dbReference type="AlphaFoldDB" id="A0A401FMB8"/>
<feature type="domain" description="Phospholipid/glycerol acyltransferase" evidence="1">
    <location>
        <begin position="90"/>
        <end position="208"/>
    </location>
</feature>
<dbReference type="CDD" id="cd07989">
    <property type="entry name" value="LPLAT_AGPAT-like"/>
    <property type="match status" value="1"/>
</dbReference>
<dbReference type="Pfam" id="PF01553">
    <property type="entry name" value="Acyltransferase"/>
    <property type="match status" value="1"/>
</dbReference>
<evidence type="ECO:0000259" key="1">
    <source>
        <dbReference type="SMART" id="SM00563"/>
    </source>
</evidence>
<evidence type="ECO:0000313" key="3">
    <source>
        <dbReference type="Proteomes" id="UP000286974"/>
    </source>
</evidence>
<dbReference type="GO" id="GO:0016746">
    <property type="term" value="F:acyltransferase activity"/>
    <property type="evidence" value="ECO:0007669"/>
    <property type="project" value="InterPro"/>
</dbReference>
<reference evidence="2 3" key="1">
    <citation type="submission" date="2017-11" db="EMBL/GenBank/DDBJ databases">
        <title>Draft Genome Sequence of Lactobacillus curieae NBRC 111893 isolated from Koso, a Japanese sugar-Vegetable Fermented Beverage.</title>
        <authorList>
            <person name="Chiou T.Y."/>
            <person name="Oshima K."/>
            <person name="Suda W."/>
            <person name="Hattori M."/>
            <person name="Takahashi T."/>
        </authorList>
    </citation>
    <scope>NUCLEOTIDE SEQUENCE [LARGE SCALE GENOMIC DNA]</scope>
    <source>
        <strain evidence="2 3">NBRC111893</strain>
    </source>
</reference>
<dbReference type="Proteomes" id="UP000286974">
    <property type="component" value="Unassembled WGS sequence"/>
</dbReference>
<evidence type="ECO:0000313" key="2">
    <source>
        <dbReference type="EMBL" id="GAY73408.1"/>
    </source>
</evidence>
<organism evidence="2 3">
    <name type="scientific">Lentilactobacillus kosonis</name>
    <dbReference type="NCBI Taxonomy" id="2810561"/>
    <lineage>
        <taxon>Bacteria</taxon>
        <taxon>Bacillati</taxon>
        <taxon>Bacillota</taxon>
        <taxon>Bacilli</taxon>
        <taxon>Lactobacillales</taxon>
        <taxon>Lactobacillaceae</taxon>
        <taxon>Lentilactobacillus</taxon>
    </lineage>
</organism>
<name>A0A401FMB8_9LACO</name>
<proteinExistence type="predicted"/>
<protein>
    <recommendedName>
        <fullName evidence="1">Phospholipid/glycerol acyltransferase domain-containing protein</fullName>
    </recommendedName>
</protein>
<comment type="caution">
    <text evidence="2">The sequence shown here is derived from an EMBL/GenBank/DDBJ whole genome shotgun (WGS) entry which is preliminary data.</text>
</comment>
<dbReference type="OrthoDB" id="2040407at2"/>